<dbReference type="PROSITE" id="PS50039">
    <property type="entry name" value="FORK_HEAD_3"/>
    <property type="match status" value="1"/>
</dbReference>
<protein>
    <recommendedName>
        <fullName evidence="3">Fork-head domain-containing protein</fullName>
    </recommendedName>
</protein>
<dbReference type="Gene3D" id="1.10.10.10">
    <property type="entry name" value="Winged helix-like DNA-binding domain superfamily/Winged helix DNA-binding domain"/>
    <property type="match status" value="1"/>
</dbReference>
<organism evidence="4 5">
    <name type="scientific">Pristionchus fissidentatus</name>
    <dbReference type="NCBI Taxonomy" id="1538716"/>
    <lineage>
        <taxon>Eukaryota</taxon>
        <taxon>Metazoa</taxon>
        <taxon>Ecdysozoa</taxon>
        <taxon>Nematoda</taxon>
        <taxon>Chromadorea</taxon>
        <taxon>Rhabditida</taxon>
        <taxon>Rhabditina</taxon>
        <taxon>Diplogasteromorpha</taxon>
        <taxon>Diplogasteroidea</taxon>
        <taxon>Neodiplogasteridae</taxon>
        <taxon>Pristionchus</taxon>
    </lineage>
</organism>
<dbReference type="GO" id="GO:0043565">
    <property type="term" value="F:sequence-specific DNA binding"/>
    <property type="evidence" value="ECO:0007669"/>
    <property type="project" value="InterPro"/>
</dbReference>
<dbReference type="InterPro" id="IPR036388">
    <property type="entry name" value="WH-like_DNA-bd_sf"/>
</dbReference>
<dbReference type="InterPro" id="IPR001766">
    <property type="entry name" value="Fork_head_dom"/>
</dbReference>
<feature type="non-terminal residue" evidence="4">
    <location>
        <position position="82"/>
    </location>
</feature>
<accession>A0AAV5WCT2</accession>
<dbReference type="SUPFAM" id="SSF46785">
    <property type="entry name" value="Winged helix' DNA-binding domain"/>
    <property type="match status" value="1"/>
</dbReference>
<dbReference type="EMBL" id="BTSY01000005">
    <property type="protein sequence ID" value="GMT29696.1"/>
    <property type="molecule type" value="Genomic_DNA"/>
</dbReference>
<sequence>YTYYRSTKLAWKNSVRHSLTHSNKFEKVPSGIERKGGKWRLMLNQTANMEKRIKKAFERGKIHPSVIDKIEEMDKTRRAKKG</sequence>
<dbReference type="InterPro" id="IPR030456">
    <property type="entry name" value="TF_fork_head_CS_2"/>
</dbReference>
<dbReference type="AlphaFoldDB" id="A0AAV5WCT2"/>
<evidence type="ECO:0000259" key="3">
    <source>
        <dbReference type="PROSITE" id="PS50039"/>
    </source>
</evidence>
<evidence type="ECO:0000256" key="1">
    <source>
        <dbReference type="ARBA" id="ARBA00023125"/>
    </source>
</evidence>
<feature type="non-terminal residue" evidence="4">
    <location>
        <position position="1"/>
    </location>
</feature>
<dbReference type="GO" id="GO:0005634">
    <property type="term" value="C:nucleus"/>
    <property type="evidence" value="ECO:0007669"/>
    <property type="project" value="UniProtKB-SubCell"/>
</dbReference>
<feature type="DNA-binding region" description="Fork-head" evidence="2">
    <location>
        <begin position="1"/>
        <end position="41"/>
    </location>
</feature>
<evidence type="ECO:0000313" key="4">
    <source>
        <dbReference type="EMBL" id="GMT29696.1"/>
    </source>
</evidence>
<dbReference type="Proteomes" id="UP001432322">
    <property type="component" value="Unassembled WGS sequence"/>
</dbReference>
<keyword evidence="5" id="KW-1185">Reference proteome</keyword>
<feature type="domain" description="Fork-head" evidence="3">
    <location>
        <begin position="1"/>
        <end position="41"/>
    </location>
</feature>
<dbReference type="PROSITE" id="PS00658">
    <property type="entry name" value="FORK_HEAD_2"/>
    <property type="match status" value="1"/>
</dbReference>
<evidence type="ECO:0000313" key="5">
    <source>
        <dbReference type="Proteomes" id="UP001432322"/>
    </source>
</evidence>
<dbReference type="GO" id="GO:0003700">
    <property type="term" value="F:DNA-binding transcription factor activity"/>
    <property type="evidence" value="ECO:0007669"/>
    <property type="project" value="InterPro"/>
</dbReference>
<comment type="subcellular location">
    <subcellularLocation>
        <location evidence="2">Nucleus</location>
    </subcellularLocation>
</comment>
<dbReference type="InterPro" id="IPR036390">
    <property type="entry name" value="WH_DNA-bd_sf"/>
</dbReference>
<evidence type="ECO:0000256" key="2">
    <source>
        <dbReference type="PROSITE-ProRule" id="PRU00089"/>
    </source>
</evidence>
<proteinExistence type="predicted"/>
<reference evidence="4" key="1">
    <citation type="submission" date="2023-10" db="EMBL/GenBank/DDBJ databases">
        <title>Genome assembly of Pristionchus species.</title>
        <authorList>
            <person name="Yoshida K."/>
            <person name="Sommer R.J."/>
        </authorList>
    </citation>
    <scope>NUCLEOTIDE SEQUENCE</scope>
    <source>
        <strain evidence="4">RS5133</strain>
    </source>
</reference>
<comment type="caution">
    <text evidence="4">The sequence shown here is derived from an EMBL/GenBank/DDBJ whole genome shotgun (WGS) entry which is preliminary data.</text>
</comment>
<keyword evidence="2" id="KW-0539">Nucleus</keyword>
<gene>
    <name evidence="4" type="ORF">PFISCL1PPCAC_20993</name>
</gene>
<keyword evidence="1 2" id="KW-0238">DNA-binding</keyword>
<name>A0AAV5WCT2_9BILA</name>
<dbReference type="Pfam" id="PF00250">
    <property type="entry name" value="Forkhead"/>
    <property type="match status" value="1"/>
</dbReference>